<reference evidence="4 5" key="1">
    <citation type="journal article" date="2023" name="Life. Sci Alliance">
        <title>Evolutionary insights into 3D genome organization and epigenetic landscape of Vigna mungo.</title>
        <authorList>
            <person name="Junaid A."/>
            <person name="Singh B."/>
            <person name="Bhatia S."/>
        </authorList>
    </citation>
    <scope>NUCLEOTIDE SEQUENCE [LARGE SCALE GENOMIC DNA]</scope>
    <source>
        <strain evidence="4">Urdbean</strain>
    </source>
</reference>
<dbReference type="SUPFAM" id="SSF54637">
    <property type="entry name" value="Thioesterase/thiol ester dehydrase-isomerase"/>
    <property type="match status" value="1"/>
</dbReference>
<dbReference type="Pfam" id="PF03061">
    <property type="entry name" value="4HBT"/>
    <property type="match status" value="1"/>
</dbReference>
<dbReference type="NCBIfam" id="TIGR00369">
    <property type="entry name" value="unchar_dom_1"/>
    <property type="match status" value="1"/>
</dbReference>
<protein>
    <recommendedName>
        <fullName evidence="3">Thioesterase domain-containing protein</fullName>
    </recommendedName>
</protein>
<keyword evidence="2" id="KW-0378">Hydrolase</keyword>
<dbReference type="PANTHER" id="PTHR21660:SF12">
    <property type="entry name" value="OS07G0462700 PROTEIN"/>
    <property type="match status" value="1"/>
</dbReference>
<dbReference type="Proteomes" id="UP001374535">
    <property type="component" value="Chromosome 6"/>
</dbReference>
<feature type="domain" description="Thioesterase" evidence="3">
    <location>
        <begin position="81"/>
        <end position="155"/>
    </location>
</feature>
<dbReference type="CDD" id="cd03443">
    <property type="entry name" value="PaaI_thioesterase"/>
    <property type="match status" value="1"/>
</dbReference>
<proteinExistence type="inferred from homology"/>
<evidence type="ECO:0000259" key="3">
    <source>
        <dbReference type="Pfam" id="PF03061"/>
    </source>
</evidence>
<keyword evidence="5" id="KW-1185">Reference proteome</keyword>
<sequence>MASKASSSASQTQTLSSTSDQRVSLTLAFLKELGMDRHVPQIFDTSGIYSNLFGSFLKVNDIKRGRISCTIAIKPPIANFYGTLHGGSVASFVESLSTACARTVIAEDKELFLGEINMSYLSAAPINAEVQAEASVVKSGRYVTMIALEFKLKKTGNLTCVAHTTFYNFPERFWRATGNQFDQEKYSGKEHTLDEITYMNVKWGCLHEILA</sequence>
<dbReference type="GO" id="GO:0047617">
    <property type="term" value="F:fatty acyl-CoA hydrolase activity"/>
    <property type="evidence" value="ECO:0007669"/>
    <property type="project" value="InterPro"/>
</dbReference>
<organism evidence="4 5">
    <name type="scientific">Vigna mungo</name>
    <name type="common">Black gram</name>
    <name type="synonym">Phaseolus mungo</name>
    <dbReference type="NCBI Taxonomy" id="3915"/>
    <lineage>
        <taxon>Eukaryota</taxon>
        <taxon>Viridiplantae</taxon>
        <taxon>Streptophyta</taxon>
        <taxon>Embryophyta</taxon>
        <taxon>Tracheophyta</taxon>
        <taxon>Spermatophyta</taxon>
        <taxon>Magnoliopsida</taxon>
        <taxon>eudicotyledons</taxon>
        <taxon>Gunneridae</taxon>
        <taxon>Pentapetalae</taxon>
        <taxon>rosids</taxon>
        <taxon>fabids</taxon>
        <taxon>Fabales</taxon>
        <taxon>Fabaceae</taxon>
        <taxon>Papilionoideae</taxon>
        <taxon>50 kb inversion clade</taxon>
        <taxon>NPAAA clade</taxon>
        <taxon>indigoferoid/millettioid clade</taxon>
        <taxon>Phaseoleae</taxon>
        <taxon>Vigna</taxon>
    </lineage>
</organism>
<evidence type="ECO:0000313" key="4">
    <source>
        <dbReference type="EMBL" id="WVZ07202.1"/>
    </source>
</evidence>
<dbReference type="PANTHER" id="PTHR21660">
    <property type="entry name" value="THIOESTERASE SUPERFAMILY MEMBER-RELATED"/>
    <property type="match status" value="1"/>
</dbReference>
<comment type="similarity">
    <text evidence="1">Belongs to the thioesterase PaaI family.</text>
</comment>
<gene>
    <name evidence="4" type="ORF">V8G54_020548</name>
</gene>
<name>A0AAQ3RUT9_VIGMU</name>
<dbReference type="InterPro" id="IPR039298">
    <property type="entry name" value="ACOT13"/>
</dbReference>
<dbReference type="InterPro" id="IPR006683">
    <property type="entry name" value="Thioestr_dom"/>
</dbReference>
<evidence type="ECO:0000256" key="1">
    <source>
        <dbReference type="ARBA" id="ARBA00008324"/>
    </source>
</evidence>
<evidence type="ECO:0000256" key="2">
    <source>
        <dbReference type="ARBA" id="ARBA00022801"/>
    </source>
</evidence>
<dbReference type="Gene3D" id="3.10.129.10">
    <property type="entry name" value="Hotdog Thioesterase"/>
    <property type="match status" value="1"/>
</dbReference>
<dbReference type="AlphaFoldDB" id="A0AAQ3RUT9"/>
<dbReference type="InterPro" id="IPR003736">
    <property type="entry name" value="PAAI_dom"/>
</dbReference>
<evidence type="ECO:0000313" key="5">
    <source>
        <dbReference type="Proteomes" id="UP001374535"/>
    </source>
</evidence>
<dbReference type="EMBL" id="CP144695">
    <property type="protein sequence ID" value="WVZ07202.1"/>
    <property type="molecule type" value="Genomic_DNA"/>
</dbReference>
<dbReference type="InterPro" id="IPR029069">
    <property type="entry name" value="HotDog_dom_sf"/>
</dbReference>
<accession>A0AAQ3RUT9</accession>